<protein>
    <submittedName>
        <fullName evidence="3">Uncharacterized protein</fullName>
    </submittedName>
</protein>
<dbReference type="OrthoDB" id="3268930at2"/>
<dbReference type="Pfam" id="PF13280">
    <property type="entry name" value="WYL"/>
    <property type="match status" value="1"/>
</dbReference>
<feature type="domain" description="WYL" evidence="1">
    <location>
        <begin position="154"/>
        <end position="222"/>
    </location>
</feature>
<dbReference type="STRING" id="931089.CDES_07210"/>
<dbReference type="PANTHER" id="PTHR34580:SF3">
    <property type="entry name" value="PROTEIN PAFB"/>
    <property type="match status" value="1"/>
</dbReference>
<dbReference type="AlphaFoldDB" id="A0A0M4CQ06"/>
<evidence type="ECO:0000259" key="1">
    <source>
        <dbReference type="Pfam" id="PF13280"/>
    </source>
</evidence>
<dbReference type="Pfam" id="PF25583">
    <property type="entry name" value="WCX"/>
    <property type="match status" value="1"/>
</dbReference>
<dbReference type="InterPro" id="IPR057727">
    <property type="entry name" value="WCX_dom"/>
</dbReference>
<accession>A0A0M4CQ06</accession>
<dbReference type="EMBL" id="CP009220">
    <property type="protein sequence ID" value="ALC05855.1"/>
    <property type="molecule type" value="Genomic_DNA"/>
</dbReference>
<dbReference type="PANTHER" id="PTHR34580">
    <property type="match status" value="1"/>
</dbReference>
<dbReference type="KEGG" id="cdx:CDES_07210"/>
<dbReference type="Proteomes" id="UP000068067">
    <property type="component" value="Chromosome"/>
</dbReference>
<organism evidence="3 4">
    <name type="scientific">Corynebacterium deserti GIMN1.010</name>
    <dbReference type="NCBI Taxonomy" id="931089"/>
    <lineage>
        <taxon>Bacteria</taxon>
        <taxon>Bacillati</taxon>
        <taxon>Actinomycetota</taxon>
        <taxon>Actinomycetes</taxon>
        <taxon>Mycobacteriales</taxon>
        <taxon>Corynebacteriaceae</taxon>
        <taxon>Corynebacterium</taxon>
    </lineage>
</organism>
<proteinExistence type="predicted"/>
<name>A0A0M4CQ06_9CORY</name>
<evidence type="ECO:0000259" key="2">
    <source>
        <dbReference type="Pfam" id="PF25583"/>
    </source>
</evidence>
<dbReference type="PATRIC" id="fig|931089.4.peg.1458"/>
<dbReference type="PROSITE" id="PS52050">
    <property type="entry name" value="WYL"/>
    <property type="match status" value="1"/>
</dbReference>
<evidence type="ECO:0000313" key="3">
    <source>
        <dbReference type="EMBL" id="ALC05855.1"/>
    </source>
</evidence>
<sequence length="322" mass="36152">MSDRKEDLERQINLTFAFLSAGSYSRKFLTQAWIRDNVGGYKGLTDGAFRRKLQRDLAYLRRVGVPIEQFTLDTGDNQQAYRLSQDSYELPEVEFTPEEAAVLGMAGEMGQNQELGAFARSGWTKLAAAGAHRDLSRNTALTNAGDLRTLSARNLDTIIKARHRTKQITFSYQYSQTVPPVTRRMDPWALVPEHDRIYLVGFDLDRDAPRSFRITRVSDIEVGGPATHPIPEGLDLQDFVRAQLRHKSVLVDATLRITPDRAVELKAAGVEQPDGTWLFNDVDRQWLVTTAAAHAPEAVVLEPEDVINDVVHLLRAAQQEVV</sequence>
<feature type="domain" description="WCX" evidence="2">
    <location>
        <begin position="251"/>
        <end position="317"/>
    </location>
</feature>
<evidence type="ECO:0000313" key="4">
    <source>
        <dbReference type="Proteomes" id="UP000068067"/>
    </source>
</evidence>
<dbReference type="InterPro" id="IPR026881">
    <property type="entry name" value="WYL_dom"/>
</dbReference>
<dbReference type="InterPro" id="IPR051534">
    <property type="entry name" value="CBASS_pafABC_assoc_protein"/>
</dbReference>
<reference evidence="3 4" key="1">
    <citation type="submission" date="2014-08" db="EMBL/GenBank/DDBJ databases">
        <title>Complete genome sequence of Corynebacterium deserti GIMN1.010 (=DSM 45689), isolated from desert sand in western China.</title>
        <authorList>
            <person name="Ruckert C."/>
            <person name="Albersmeier A."/>
            <person name="Kalinowski J."/>
        </authorList>
    </citation>
    <scope>NUCLEOTIDE SEQUENCE [LARGE SCALE GENOMIC DNA]</scope>
    <source>
        <strain evidence="3 4">GIMN1.010</strain>
    </source>
</reference>
<gene>
    <name evidence="3" type="ORF">CDES_07210</name>
</gene>
<dbReference type="RefSeq" id="WP_053544868.1">
    <property type="nucleotide sequence ID" value="NZ_CP009220.1"/>
</dbReference>
<keyword evidence="4" id="KW-1185">Reference proteome</keyword>